<dbReference type="AlphaFoldDB" id="A0A183M6T3"/>
<evidence type="ECO:0000256" key="1">
    <source>
        <dbReference type="SAM" id="MobiDB-lite"/>
    </source>
</evidence>
<feature type="compositionally biased region" description="Basic and acidic residues" evidence="1">
    <location>
        <begin position="401"/>
        <end position="422"/>
    </location>
</feature>
<name>A0A183M6T3_9TREM</name>
<reference evidence="2 3" key="1">
    <citation type="submission" date="2018-11" db="EMBL/GenBank/DDBJ databases">
        <authorList>
            <consortium name="Pathogen Informatics"/>
        </authorList>
    </citation>
    <scope>NUCLEOTIDE SEQUENCE [LARGE SCALE GENOMIC DNA]</scope>
    <source>
        <strain evidence="2 3">Zambia</strain>
    </source>
</reference>
<dbReference type="InterPro" id="IPR045609">
    <property type="entry name" value="DUF6451"/>
</dbReference>
<evidence type="ECO:0000313" key="3">
    <source>
        <dbReference type="Proteomes" id="UP000277204"/>
    </source>
</evidence>
<sequence length="443" mass="50488">MEDVRTKRGADIASDHHLLVAKMKWKLKNYWTTGWTISQKFNTAFLQDTDKLNKFKIVLSNKLQAFHDLLNGEGTTVESNWKGIKEAITSTCHEVLGHKKHHHKEWITVDTLDKIQESRNKKAAINSSRTKAAKAKAQAENTVVNKRVKKSIRTGKRKYVEDLAKTAEKAAREGNMRQLYDITKKLSGNRRKPERPVKSKEGEVIDWIMKTSTSEGKHGIQWTSSMQLDDLDFADDLAILSQTQQQMQEKTNSVAAASAAVGLNIYKGKSKIFRYNTACTDPITIDGEYLEDVKTFTYLGSIIDEQGGSDADVKARIGKARAANLQLRNIWNSKQLSTNTKIRWPDTISNNVLWERTNQIPAEEEALEVDRTHIEESTQLRHKTSPHMESSRPKEKRKTKEHITPRNENRHEKDEQELDGIRKGGPGQSGLENAGRRPMLHWE</sequence>
<evidence type="ECO:0000313" key="2">
    <source>
        <dbReference type="EMBL" id="VDO96907.1"/>
    </source>
</evidence>
<dbReference type="PANTHER" id="PTHR47027">
    <property type="entry name" value="REVERSE TRANSCRIPTASE DOMAIN-CONTAINING PROTEIN"/>
    <property type="match status" value="1"/>
</dbReference>
<dbReference type="Proteomes" id="UP000277204">
    <property type="component" value="Unassembled WGS sequence"/>
</dbReference>
<protein>
    <submittedName>
        <fullName evidence="2">Uncharacterized protein</fullName>
    </submittedName>
</protein>
<dbReference type="PANTHER" id="PTHR47027:SF25">
    <property type="entry name" value="REVERSE TRANSCRIPTASE DOMAIN-CONTAINING PROTEIN"/>
    <property type="match status" value="1"/>
</dbReference>
<gene>
    <name evidence="2" type="ORF">SMRZ_LOCUS11758</name>
</gene>
<proteinExistence type="predicted"/>
<organism evidence="2 3">
    <name type="scientific">Schistosoma margrebowiei</name>
    <dbReference type="NCBI Taxonomy" id="48269"/>
    <lineage>
        <taxon>Eukaryota</taxon>
        <taxon>Metazoa</taxon>
        <taxon>Spiralia</taxon>
        <taxon>Lophotrochozoa</taxon>
        <taxon>Platyhelminthes</taxon>
        <taxon>Trematoda</taxon>
        <taxon>Digenea</taxon>
        <taxon>Strigeidida</taxon>
        <taxon>Schistosomatoidea</taxon>
        <taxon>Schistosomatidae</taxon>
        <taxon>Schistosoma</taxon>
    </lineage>
</organism>
<feature type="region of interest" description="Disordered" evidence="1">
    <location>
        <begin position="374"/>
        <end position="443"/>
    </location>
</feature>
<accession>A0A183M6T3</accession>
<dbReference type="EMBL" id="UZAI01006816">
    <property type="protein sequence ID" value="VDO96907.1"/>
    <property type="molecule type" value="Genomic_DNA"/>
</dbReference>
<keyword evidence="3" id="KW-1185">Reference proteome</keyword>
<dbReference type="Pfam" id="PF20049">
    <property type="entry name" value="DUF6451"/>
    <property type="match status" value="1"/>
</dbReference>